<evidence type="ECO:0000313" key="1">
    <source>
        <dbReference type="EnsemblPlants" id="AET1Gv20770100.24"/>
    </source>
</evidence>
<reference evidence="1" key="5">
    <citation type="journal article" date="2021" name="G3 (Bethesda)">
        <title>Aegilops tauschii genome assembly Aet v5.0 features greater sequence contiguity and improved annotation.</title>
        <authorList>
            <person name="Wang L."/>
            <person name="Zhu T."/>
            <person name="Rodriguez J.C."/>
            <person name="Deal K.R."/>
            <person name="Dubcovsky J."/>
            <person name="McGuire P.E."/>
            <person name="Lux T."/>
            <person name="Spannagl M."/>
            <person name="Mayer K.F.X."/>
            <person name="Baldrich P."/>
            <person name="Meyers B.C."/>
            <person name="Huo N."/>
            <person name="Gu Y.Q."/>
            <person name="Zhou H."/>
            <person name="Devos K.M."/>
            <person name="Bennetzen J.L."/>
            <person name="Unver T."/>
            <person name="Budak H."/>
            <person name="Gulick P.J."/>
            <person name="Galiba G."/>
            <person name="Kalapos B."/>
            <person name="Nelson D.R."/>
            <person name="Li P."/>
            <person name="You F.M."/>
            <person name="Luo M.C."/>
            <person name="Dvorak J."/>
        </authorList>
    </citation>
    <scope>NUCLEOTIDE SEQUENCE [LARGE SCALE GENOMIC DNA]</scope>
    <source>
        <strain evidence="1">cv. AL8/78</strain>
    </source>
</reference>
<reference evidence="2" key="1">
    <citation type="journal article" date="2014" name="Science">
        <title>Ancient hybridizations among the ancestral genomes of bread wheat.</title>
        <authorList>
            <consortium name="International Wheat Genome Sequencing Consortium,"/>
            <person name="Marcussen T."/>
            <person name="Sandve S.R."/>
            <person name="Heier L."/>
            <person name="Spannagl M."/>
            <person name="Pfeifer M."/>
            <person name="Jakobsen K.S."/>
            <person name="Wulff B.B."/>
            <person name="Steuernagel B."/>
            <person name="Mayer K.F."/>
            <person name="Olsen O.A."/>
        </authorList>
    </citation>
    <scope>NUCLEOTIDE SEQUENCE [LARGE SCALE GENOMIC DNA]</scope>
    <source>
        <strain evidence="2">cv. AL8/78</strain>
    </source>
</reference>
<reference evidence="1" key="4">
    <citation type="submission" date="2019-03" db="UniProtKB">
        <authorList>
            <consortium name="EnsemblPlants"/>
        </authorList>
    </citation>
    <scope>IDENTIFICATION</scope>
</reference>
<proteinExistence type="predicted"/>
<organism evidence="1 2">
    <name type="scientific">Aegilops tauschii subsp. strangulata</name>
    <name type="common">Goatgrass</name>
    <dbReference type="NCBI Taxonomy" id="200361"/>
    <lineage>
        <taxon>Eukaryota</taxon>
        <taxon>Viridiplantae</taxon>
        <taxon>Streptophyta</taxon>
        <taxon>Embryophyta</taxon>
        <taxon>Tracheophyta</taxon>
        <taxon>Spermatophyta</taxon>
        <taxon>Magnoliopsida</taxon>
        <taxon>Liliopsida</taxon>
        <taxon>Poales</taxon>
        <taxon>Poaceae</taxon>
        <taxon>BOP clade</taxon>
        <taxon>Pooideae</taxon>
        <taxon>Triticodae</taxon>
        <taxon>Triticeae</taxon>
        <taxon>Triticinae</taxon>
        <taxon>Aegilops</taxon>
    </lineage>
</organism>
<dbReference type="EnsemblPlants" id="AET1Gv20770100.24">
    <property type="protein sequence ID" value="AET1Gv20770100.24"/>
    <property type="gene ID" value="AET1Gv20770100"/>
</dbReference>
<name>A0A452ZH17_AEGTS</name>
<evidence type="ECO:0000313" key="2">
    <source>
        <dbReference type="Proteomes" id="UP000015105"/>
    </source>
</evidence>
<sequence length="105" mass="11020">MSGGHVHPNTRLISSTPLLGPAGGSTNVAVCNSVTGCQLSNNRPSHEVPSRYFHHLFFRPHLPHCLLLFLPDLAVGGIFCKAPPVDALAGGDATLRLAYPIAPTG</sequence>
<accession>A0A452ZH17</accession>
<dbReference type="AlphaFoldDB" id="A0A452ZH17"/>
<keyword evidence="2" id="KW-1185">Reference proteome</keyword>
<reference evidence="2" key="2">
    <citation type="journal article" date="2017" name="Nat. Plants">
        <title>The Aegilops tauschii genome reveals multiple impacts of transposons.</title>
        <authorList>
            <person name="Zhao G."/>
            <person name="Zou C."/>
            <person name="Li K."/>
            <person name="Wang K."/>
            <person name="Li T."/>
            <person name="Gao L."/>
            <person name="Zhang X."/>
            <person name="Wang H."/>
            <person name="Yang Z."/>
            <person name="Liu X."/>
            <person name="Jiang W."/>
            <person name="Mao L."/>
            <person name="Kong X."/>
            <person name="Jiao Y."/>
            <person name="Jia J."/>
        </authorList>
    </citation>
    <scope>NUCLEOTIDE SEQUENCE [LARGE SCALE GENOMIC DNA]</scope>
    <source>
        <strain evidence="2">cv. AL8/78</strain>
    </source>
</reference>
<dbReference type="Gramene" id="AET1Gv20770100.24">
    <property type="protein sequence ID" value="AET1Gv20770100.24"/>
    <property type="gene ID" value="AET1Gv20770100"/>
</dbReference>
<dbReference type="Proteomes" id="UP000015105">
    <property type="component" value="Chromosome 1D"/>
</dbReference>
<reference evidence="1" key="3">
    <citation type="journal article" date="2017" name="Nature">
        <title>Genome sequence of the progenitor of the wheat D genome Aegilops tauschii.</title>
        <authorList>
            <person name="Luo M.C."/>
            <person name="Gu Y.Q."/>
            <person name="Puiu D."/>
            <person name="Wang H."/>
            <person name="Twardziok S.O."/>
            <person name="Deal K.R."/>
            <person name="Huo N."/>
            <person name="Zhu T."/>
            <person name="Wang L."/>
            <person name="Wang Y."/>
            <person name="McGuire P.E."/>
            <person name="Liu S."/>
            <person name="Long H."/>
            <person name="Ramasamy R.K."/>
            <person name="Rodriguez J.C."/>
            <person name="Van S.L."/>
            <person name="Yuan L."/>
            <person name="Wang Z."/>
            <person name="Xia Z."/>
            <person name="Xiao L."/>
            <person name="Anderson O.D."/>
            <person name="Ouyang S."/>
            <person name="Liang Y."/>
            <person name="Zimin A.V."/>
            <person name="Pertea G."/>
            <person name="Qi P."/>
            <person name="Bennetzen J.L."/>
            <person name="Dai X."/>
            <person name="Dawson M.W."/>
            <person name="Muller H.G."/>
            <person name="Kugler K."/>
            <person name="Rivarola-Duarte L."/>
            <person name="Spannagl M."/>
            <person name="Mayer K.F.X."/>
            <person name="Lu F.H."/>
            <person name="Bevan M.W."/>
            <person name="Leroy P."/>
            <person name="Li P."/>
            <person name="You F.M."/>
            <person name="Sun Q."/>
            <person name="Liu Z."/>
            <person name="Lyons E."/>
            <person name="Wicker T."/>
            <person name="Salzberg S.L."/>
            <person name="Devos K.M."/>
            <person name="Dvorak J."/>
        </authorList>
    </citation>
    <scope>NUCLEOTIDE SEQUENCE [LARGE SCALE GENOMIC DNA]</scope>
    <source>
        <strain evidence="1">cv. AL8/78</strain>
    </source>
</reference>
<protein>
    <submittedName>
        <fullName evidence="1">Uncharacterized protein</fullName>
    </submittedName>
</protein>